<dbReference type="InterPro" id="IPR053858">
    <property type="entry name" value="Arb2_dom"/>
</dbReference>
<dbReference type="GO" id="GO:0014032">
    <property type="term" value="P:neural crest cell development"/>
    <property type="evidence" value="ECO:0007669"/>
    <property type="project" value="Ensembl"/>
</dbReference>
<accession>G1KNJ4</accession>
<dbReference type="AlphaFoldDB" id="G1KNJ4"/>
<organism evidence="2 3">
    <name type="scientific">Anolis carolinensis</name>
    <name type="common">Green anole</name>
    <name type="synonym">American chameleon</name>
    <dbReference type="NCBI Taxonomy" id="28377"/>
    <lineage>
        <taxon>Eukaryota</taxon>
        <taxon>Metazoa</taxon>
        <taxon>Chordata</taxon>
        <taxon>Craniata</taxon>
        <taxon>Vertebrata</taxon>
        <taxon>Euteleostomi</taxon>
        <taxon>Lepidosauria</taxon>
        <taxon>Squamata</taxon>
        <taxon>Bifurcata</taxon>
        <taxon>Unidentata</taxon>
        <taxon>Episquamata</taxon>
        <taxon>Toxicofera</taxon>
        <taxon>Iguania</taxon>
        <taxon>Dactyloidae</taxon>
        <taxon>Anolis</taxon>
    </lineage>
</organism>
<evidence type="ECO:0000259" key="1">
    <source>
        <dbReference type="Pfam" id="PF22749"/>
    </source>
</evidence>
<dbReference type="Ensembl" id="ENSACAT00000013331.4">
    <property type="protein sequence ID" value="ENSACAP00000013071.4"/>
    <property type="gene ID" value="ENSACAG00000013305.4"/>
</dbReference>
<dbReference type="Pfam" id="PF22749">
    <property type="entry name" value="Arb2"/>
    <property type="match status" value="1"/>
</dbReference>
<dbReference type="InParanoid" id="G1KNJ4"/>
<dbReference type="GO" id="GO:0005634">
    <property type="term" value="C:nucleus"/>
    <property type="evidence" value="ECO:0007669"/>
    <property type="project" value="Ensembl"/>
</dbReference>
<dbReference type="PANTHER" id="PTHR21357:SF3">
    <property type="entry name" value="COTRANSCRIPTIONAL REGULATOR FAM172A"/>
    <property type="match status" value="1"/>
</dbReference>
<dbReference type="PANTHER" id="PTHR21357">
    <property type="entry name" value="FAM172 FAMILY PROTEIN HOMOLOG CG10038"/>
    <property type="match status" value="1"/>
</dbReference>
<evidence type="ECO:0000313" key="3">
    <source>
        <dbReference type="Proteomes" id="UP000001646"/>
    </source>
</evidence>
<dbReference type="Bgee" id="ENSACAG00000013305">
    <property type="expression patterns" value="Expressed in testis and 13 other cell types or tissues"/>
</dbReference>
<feature type="domain" description="Arb2" evidence="1">
    <location>
        <begin position="10"/>
        <end position="144"/>
    </location>
</feature>
<protein>
    <submittedName>
        <fullName evidence="2">ARB2 cotranscriptional regulator A</fullName>
    </submittedName>
</protein>
<gene>
    <name evidence="2" type="primary">ARB2A</name>
</gene>
<keyword evidence="3" id="KW-1185">Reference proteome</keyword>
<dbReference type="GeneTree" id="ENSGT00530000063907"/>
<proteinExistence type="predicted"/>
<dbReference type="InterPro" id="IPR048263">
    <property type="entry name" value="Arb2"/>
</dbReference>
<dbReference type="Proteomes" id="UP000001646">
    <property type="component" value="Chromosome 2"/>
</dbReference>
<sequence>MKKDEPPLEFPDTLEGFEYTFNEKGQLRHIKTGEPFVFNYREDLHRWNQKRYEALGEIITKYVYELLEEECHLKKVLVPVDAVESEPKSFIFMTEDAMTNPDKLMVLIHGSGVVRAGQWARRLIINEDLDSGTQIPYIKRAIERFSNQGADIDACVDKAANIQNEINKDFEERVTANFAQYSASNSGQCNDRIFYNSYVIQKDFYDVLC</sequence>
<name>G1KNJ4_ANOCA</name>
<dbReference type="GO" id="GO:0005783">
    <property type="term" value="C:endoplasmic reticulum"/>
    <property type="evidence" value="ECO:0007669"/>
    <property type="project" value="Ensembl"/>
</dbReference>
<dbReference type="HOGENOM" id="CLU_048484_2_1_1"/>
<dbReference type="eggNOG" id="KOG3967">
    <property type="taxonomic scope" value="Eukaryota"/>
</dbReference>
<evidence type="ECO:0000313" key="2">
    <source>
        <dbReference type="Ensembl" id="ENSACAP00000013071.4"/>
    </source>
</evidence>
<reference evidence="2 3" key="1">
    <citation type="submission" date="2009-12" db="EMBL/GenBank/DDBJ databases">
        <title>The Genome Sequence of Anolis carolinensis (Green Anole Lizard).</title>
        <authorList>
            <consortium name="The Genome Sequencing Platform"/>
            <person name="Di Palma F."/>
            <person name="Alfoldi J."/>
            <person name="Heiman D."/>
            <person name="Young S."/>
            <person name="Grabherr M."/>
            <person name="Johnson J."/>
            <person name="Lander E.S."/>
            <person name="Lindblad-Toh K."/>
        </authorList>
    </citation>
    <scope>NUCLEOTIDE SEQUENCE [LARGE SCALE GENOMIC DNA]</scope>
    <source>
        <strain evidence="2 3">JBL SC #1</strain>
    </source>
</reference>
<reference evidence="2" key="3">
    <citation type="submission" date="2025-09" db="UniProtKB">
        <authorList>
            <consortium name="Ensembl"/>
        </authorList>
    </citation>
    <scope>IDENTIFICATION</scope>
</reference>
<dbReference type="ESTHER" id="anoca-g1knj4">
    <property type="family name" value="Arb2_FAM172A"/>
</dbReference>
<reference evidence="2" key="2">
    <citation type="submission" date="2025-08" db="UniProtKB">
        <authorList>
            <consortium name="Ensembl"/>
        </authorList>
    </citation>
    <scope>IDENTIFICATION</scope>
</reference>
<dbReference type="STRING" id="28377.ENSACAP00000013071"/>
<dbReference type="GO" id="GO:0000381">
    <property type="term" value="P:regulation of alternative mRNA splicing, via spliceosome"/>
    <property type="evidence" value="ECO:0007669"/>
    <property type="project" value="Ensembl"/>
</dbReference>